<dbReference type="EMBL" id="CAJNOL010002093">
    <property type="protein sequence ID" value="CAF1460859.1"/>
    <property type="molecule type" value="Genomic_DNA"/>
</dbReference>
<evidence type="ECO:0000313" key="3">
    <source>
        <dbReference type="EMBL" id="CAF1460859.1"/>
    </source>
</evidence>
<feature type="domain" description="Phosphoribosyltransferase" evidence="1">
    <location>
        <begin position="106"/>
        <end position="201"/>
    </location>
</feature>
<comment type="caution">
    <text evidence="3">The sequence shown here is derived from an EMBL/GenBank/DDBJ whole genome shotgun (WGS) entry which is preliminary data.</text>
</comment>
<keyword evidence="4" id="KW-1185">Reference proteome</keyword>
<dbReference type="CDD" id="cd06223">
    <property type="entry name" value="PRTases_typeI"/>
    <property type="match status" value="1"/>
</dbReference>
<dbReference type="Pfam" id="PF00156">
    <property type="entry name" value="Pribosyltran"/>
    <property type="match status" value="1"/>
</dbReference>
<dbReference type="AlphaFoldDB" id="A0A815QB40"/>
<dbReference type="Gene3D" id="3.40.50.2020">
    <property type="match status" value="1"/>
</dbReference>
<evidence type="ECO:0000313" key="4">
    <source>
        <dbReference type="Proteomes" id="UP000663870"/>
    </source>
</evidence>
<accession>A0A815QB40</accession>
<dbReference type="Gene3D" id="3.30.1310.20">
    <property type="entry name" value="PRTase-like"/>
    <property type="match status" value="1"/>
</dbReference>
<name>A0A815QB40_9BILA</name>
<dbReference type="EMBL" id="CAJNOH010001230">
    <property type="protein sequence ID" value="CAF1192793.1"/>
    <property type="molecule type" value="Genomic_DNA"/>
</dbReference>
<proteinExistence type="predicted"/>
<dbReference type="InterPro" id="IPR029057">
    <property type="entry name" value="PRTase-like"/>
</dbReference>
<evidence type="ECO:0000313" key="2">
    <source>
        <dbReference type="EMBL" id="CAF1192793.1"/>
    </source>
</evidence>
<dbReference type="Proteomes" id="UP000663854">
    <property type="component" value="Unassembled WGS sequence"/>
</dbReference>
<gene>
    <name evidence="3" type="ORF">JXQ802_LOCUS38163</name>
    <name evidence="2" type="ORF">PYM288_LOCUS24438</name>
</gene>
<dbReference type="InterPro" id="IPR000836">
    <property type="entry name" value="PRTase_dom"/>
</dbReference>
<dbReference type="Proteomes" id="UP000663870">
    <property type="component" value="Unassembled WGS sequence"/>
</dbReference>
<evidence type="ECO:0000259" key="1">
    <source>
        <dbReference type="Pfam" id="PF00156"/>
    </source>
</evidence>
<sequence length="243" mass="27186">MMSVGRGNITFRDRVDAGWQLAAHPLLQKIKSLPLHLKNSFIVISLPRGGTVVGDEIAKQLNITHDLVFPRKIPIPGRSEYAIGAVSELGHVIWNDHARQFNLIDKPQVQQSKNQQIQEARRRKQIYRGQRKPLASLSGRTVILVDDGLATGATMKSAIMTCQHLNAQSIIVAVPCGAADCVEDIRRLVDKVICLSTPYNFHAVGQCYNSFPQTTDEEVVEIMAKYQDLNVGNFPNSYYYHIH</sequence>
<organism evidence="3 4">
    <name type="scientific">Rotaria sordida</name>
    <dbReference type="NCBI Taxonomy" id="392033"/>
    <lineage>
        <taxon>Eukaryota</taxon>
        <taxon>Metazoa</taxon>
        <taxon>Spiralia</taxon>
        <taxon>Gnathifera</taxon>
        <taxon>Rotifera</taxon>
        <taxon>Eurotatoria</taxon>
        <taxon>Bdelloidea</taxon>
        <taxon>Philodinida</taxon>
        <taxon>Philodinidae</taxon>
        <taxon>Rotaria</taxon>
    </lineage>
</organism>
<reference evidence="3" key="1">
    <citation type="submission" date="2021-02" db="EMBL/GenBank/DDBJ databases">
        <authorList>
            <person name="Nowell W R."/>
        </authorList>
    </citation>
    <scope>NUCLEOTIDE SEQUENCE</scope>
</reference>
<protein>
    <recommendedName>
        <fullName evidence="1">Phosphoribosyltransferase domain-containing protein</fullName>
    </recommendedName>
</protein>
<dbReference type="SUPFAM" id="SSF53271">
    <property type="entry name" value="PRTase-like"/>
    <property type="match status" value="1"/>
</dbReference>